<keyword evidence="1" id="KW-0472">Membrane</keyword>
<accession>Q218N2</accession>
<feature type="transmembrane region" description="Helical" evidence="1">
    <location>
        <begin position="300"/>
        <end position="321"/>
    </location>
</feature>
<proteinExistence type="predicted"/>
<dbReference type="HOGENOM" id="CLU_036097_0_0_5"/>
<evidence type="ECO:0000259" key="2">
    <source>
        <dbReference type="Pfam" id="PF01757"/>
    </source>
</evidence>
<protein>
    <submittedName>
        <fullName evidence="3">Acyltransferase 3</fullName>
    </submittedName>
</protein>
<dbReference type="AlphaFoldDB" id="Q218N2"/>
<gene>
    <name evidence="3" type="ordered locus">RPC_1592</name>
</gene>
<dbReference type="eggNOG" id="COG1835">
    <property type="taxonomic scope" value="Bacteria"/>
</dbReference>
<dbReference type="KEGG" id="rpc:RPC_1592"/>
<name>Q218N2_RHOPB</name>
<dbReference type="Pfam" id="PF01757">
    <property type="entry name" value="Acyl_transf_3"/>
    <property type="match status" value="1"/>
</dbReference>
<feature type="transmembrane region" description="Helical" evidence="1">
    <location>
        <begin position="361"/>
        <end position="383"/>
    </location>
</feature>
<feature type="transmembrane region" description="Helical" evidence="1">
    <location>
        <begin position="99"/>
        <end position="121"/>
    </location>
</feature>
<feature type="transmembrane region" description="Helical" evidence="1">
    <location>
        <begin position="30"/>
        <end position="48"/>
    </location>
</feature>
<evidence type="ECO:0000313" key="3">
    <source>
        <dbReference type="EMBL" id="ABD87154.1"/>
    </source>
</evidence>
<feature type="domain" description="Acyltransferase 3" evidence="2">
    <location>
        <begin position="23"/>
        <end position="380"/>
    </location>
</feature>
<keyword evidence="3" id="KW-0808">Transferase</keyword>
<feature type="transmembrane region" description="Helical" evidence="1">
    <location>
        <begin position="336"/>
        <end position="355"/>
    </location>
</feature>
<feature type="transmembrane region" description="Helical" evidence="1">
    <location>
        <begin position="227"/>
        <end position="249"/>
    </location>
</feature>
<dbReference type="InterPro" id="IPR050623">
    <property type="entry name" value="Glucan_succinyl_AcylTrfase"/>
</dbReference>
<dbReference type="EMBL" id="CP000301">
    <property type="protein sequence ID" value="ABD87154.1"/>
    <property type="molecule type" value="Genomic_DNA"/>
</dbReference>
<evidence type="ECO:0000256" key="1">
    <source>
        <dbReference type="SAM" id="Phobius"/>
    </source>
</evidence>
<keyword evidence="1" id="KW-1133">Transmembrane helix</keyword>
<feature type="transmembrane region" description="Helical" evidence="1">
    <location>
        <begin position="150"/>
        <end position="168"/>
    </location>
</feature>
<reference evidence="3" key="1">
    <citation type="submission" date="2006-03" db="EMBL/GenBank/DDBJ databases">
        <title>Complete sequence of Rhodopseudomonas palustris BisB18.</title>
        <authorList>
            <consortium name="US DOE Joint Genome Institute"/>
            <person name="Copeland A."/>
            <person name="Lucas S."/>
            <person name="Lapidus A."/>
            <person name="Barry K."/>
            <person name="Detter J.C."/>
            <person name="Glavina del Rio T."/>
            <person name="Hammon N."/>
            <person name="Israni S."/>
            <person name="Dalin E."/>
            <person name="Tice H."/>
            <person name="Pitluck S."/>
            <person name="Chain P."/>
            <person name="Malfatti S."/>
            <person name="Shin M."/>
            <person name="Vergez L."/>
            <person name="Schmutz J."/>
            <person name="Larimer F."/>
            <person name="Land M."/>
            <person name="Hauser L."/>
            <person name="Pelletier D.A."/>
            <person name="Kyrpides N."/>
            <person name="Anderson I."/>
            <person name="Oda Y."/>
            <person name="Harwood C.S."/>
            <person name="Richardson P."/>
        </authorList>
    </citation>
    <scope>NUCLEOTIDE SEQUENCE [LARGE SCALE GENOMIC DNA]</scope>
    <source>
        <strain evidence="3">BisB18</strain>
    </source>
</reference>
<dbReference type="PANTHER" id="PTHR36927">
    <property type="entry name" value="BLR4337 PROTEIN"/>
    <property type="match status" value="1"/>
</dbReference>
<dbReference type="GO" id="GO:0016747">
    <property type="term" value="F:acyltransferase activity, transferring groups other than amino-acyl groups"/>
    <property type="evidence" value="ECO:0007669"/>
    <property type="project" value="InterPro"/>
</dbReference>
<dbReference type="RefSeq" id="WP_011472058.1">
    <property type="nucleotide sequence ID" value="NC_007925.1"/>
</dbReference>
<dbReference type="PANTHER" id="PTHR36927:SF4">
    <property type="entry name" value="BLR5718 PROTEIN"/>
    <property type="match status" value="1"/>
</dbReference>
<dbReference type="STRING" id="316056.RPC_1592"/>
<feature type="transmembrane region" description="Helical" evidence="1">
    <location>
        <begin position="68"/>
        <end position="87"/>
    </location>
</feature>
<organism evidence="3">
    <name type="scientific">Rhodopseudomonas palustris (strain BisB18)</name>
    <dbReference type="NCBI Taxonomy" id="316056"/>
    <lineage>
        <taxon>Bacteria</taxon>
        <taxon>Pseudomonadati</taxon>
        <taxon>Pseudomonadota</taxon>
        <taxon>Alphaproteobacteria</taxon>
        <taxon>Hyphomicrobiales</taxon>
        <taxon>Nitrobacteraceae</taxon>
        <taxon>Rhodopseudomonas</taxon>
    </lineage>
</organism>
<feature type="transmembrane region" description="Helical" evidence="1">
    <location>
        <begin position="188"/>
        <end position="207"/>
    </location>
</feature>
<keyword evidence="1" id="KW-0812">Transmembrane</keyword>
<feature type="transmembrane region" description="Helical" evidence="1">
    <location>
        <begin position="261"/>
        <end position="280"/>
    </location>
</feature>
<sequence length="393" mass="43657">MTLVSDRIEHAVAPAAMASSRNLSLDRTRSFLTILVLIHHAVIPYTYYGHTDPKSFAGFDAIVLATDSFFMALFFLLSGLFLWPSVAHRAPGVFARDRLIRLGLPFVFAALTIIPIAYYAIALRQSPGLGFAEFWLKTVTVGPWPSGPLWFLWVLLIYSIVGGLLYRLAPQALDPINRLSVRAFRQPVVLFAVFVAVAAVVYVPVRVLLGPNHWLEFGPFSVQTSRILLYAAYFFLGAGIGAANIKTGLLSPEGELPNGWARWAITALVPYCALWGLIYIKREILGNPDMLPDWYEASYAIAFVVFSAAISFAILAFFLRFKTAGRSLLDALQHDAYGIFLVHYAYMLWLQYWLYGYDLPAIAKAGIVFVLGLALSWITTALLRRIPGVALVL</sequence>
<dbReference type="InterPro" id="IPR002656">
    <property type="entry name" value="Acyl_transf_3_dom"/>
</dbReference>
<keyword evidence="3" id="KW-0012">Acyltransferase</keyword>